<feature type="region of interest" description="Disordered" evidence="1">
    <location>
        <begin position="740"/>
        <end position="896"/>
    </location>
</feature>
<keyword evidence="2" id="KW-0812">Transmembrane</keyword>
<feature type="chain" id="PRO_5026664702" description="ABC transporter-associated repeat protein" evidence="3">
    <location>
        <begin position="30"/>
        <end position="927"/>
    </location>
</feature>
<evidence type="ECO:0000313" key="4">
    <source>
        <dbReference type="EMBL" id="VYS89552.1"/>
    </source>
</evidence>
<evidence type="ECO:0000256" key="1">
    <source>
        <dbReference type="SAM" id="MobiDB-lite"/>
    </source>
</evidence>
<feature type="compositionally biased region" description="Low complexity" evidence="1">
    <location>
        <begin position="829"/>
        <end position="847"/>
    </location>
</feature>
<evidence type="ECO:0008006" key="5">
    <source>
        <dbReference type="Google" id="ProtNLM"/>
    </source>
</evidence>
<feature type="compositionally biased region" description="Low complexity" evidence="1">
    <location>
        <begin position="774"/>
        <end position="815"/>
    </location>
</feature>
<keyword evidence="3" id="KW-0732">Signal</keyword>
<name>A0A6N2S8J4_9ACTO</name>
<dbReference type="InterPro" id="IPR022435">
    <property type="entry name" value="Surface-anchored_actinobac"/>
</dbReference>
<dbReference type="AlphaFoldDB" id="A0A6N2S8J4"/>
<reference evidence="4" key="1">
    <citation type="submission" date="2019-11" db="EMBL/GenBank/DDBJ databases">
        <authorList>
            <person name="Feng L."/>
        </authorList>
    </citation>
    <scope>NUCLEOTIDE SEQUENCE</scope>
    <source>
        <strain evidence="4">AodontolyticusLFYP35</strain>
    </source>
</reference>
<feature type="compositionally biased region" description="Low complexity" evidence="1">
    <location>
        <begin position="856"/>
        <end position="876"/>
    </location>
</feature>
<keyword evidence="2" id="KW-1133">Transmembrane helix</keyword>
<accession>A0A6N2S8J4</accession>
<feature type="region of interest" description="Disordered" evidence="1">
    <location>
        <begin position="500"/>
        <end position="538"/>
    </location>
</feature>
<evidence type="ECO:0000256" key="3">
    <source>
        <dbReference type="SAM" id="SignalP"/>
    </source>
</evidence>
<protein>
    <recommendedName>
        <fullName evidence="5">ABC transporter-associated repeat protein</fullName>
    </recommendedName>
</protein>
<dbReference type="PANTHER" id="PTHR48148">
    <property type="entry name" value="KERATINOCYTE PROLINE-RICH PROTEIN"/>
    <property type="match status" value="1"/>
</dbReference>
<feature type="transmembrane region" description="Helical" evidence="2">
    <location>
        <begin position="903"/>
        <end position="923"/>
    </location>
</feature>
<sequence>MILIMRVKRIISTGALALTIALMPQLAWAGPDRDTEWVVTGQHVDAPIPIWHADTHSFTMNTINMPVEKTVLWLPKAWAGSGAQDAKYQLEIPEKRPDLAFLGPEHSVLNAAPQNPGPNNTPIWAGLGADSSVEWAAPDEFDGSTYTLDLINVDGPGRMEMFIDHGDSVSRFLSSHDIAYRSVYNPRHTHLFTTFTQPGRYQARFRVNARSIDGKTIYTSPIQSLTWQVGGSNPSSGSITDIHQAFAAAQAQRSDGVQAQPSLTLAPNPQREHPGDQHLTEITFNSGHATDQGRLWLTVNGYFLTEEPVVDGKAQVRELLGDDDALIQAVFIPEAGSGSARWASTPQAFSQRDRAEVRVTRASSVIIEPSNPDPSPVWDPAQISVSRPGVHVSYTRKEGSEDQYTVQVQADDPELRAAYKVELFESEYDFSPWCAIEGILGKGGIDIQQQDLGACMGQPMYMKFSVRPHPKSLASMTTKGQEDVELSSSFGMDLKLKMWPGGNPVEPAPAPTGEPLLPSPSPTPSPAPNIPDTSNDHAADALKTNPVELTRGHMDLRLRADSAAPTHYSLALKDDSLTGEKTSVMRAIDSVTWKVGVNARFTRPQSLSDPSYNVLGAIGESSYVLPETQNPDIVWPGVSTEGIDYSQFPKGIDYELKVVESPKDSRVAFFQGGTFGGPANIMVDSANPAKSRIHTDSPTHMHANWVFSKPGHYRLQIRALDGDKEIAAPMSWNVSVHEAAVPTPTPSSEQPSEQPIPTPSPSADTPSVAPEPTPDQTTAPTPASTESAPAPAASPSAADPKASENPSAQPATQTTTPPPSNTLGQVSAGERLLGSRSNSSGSRRVLGGVSGGGGAAPLAASAEPSSTPTASESSAADLDSPAQAAQLSNDEAGESTASRIPRWWWIPAAVLAIVLGAGAALLIRRRH</sequence>
<keyword evidence="2" id="KW-0472">Membrane</keyword>
<gene>
    <name evidence="4" type="ORF">AOLFYP35_00738</name>
</gene>
<dbReference type="NCBIfam" id="TIGR03769">
    <property type="entry name" value="P_ac_wall_RPT"/>
    <property type="match status" value="2"/>
</dbReference>
<dbReference type="PANTHER" id="PTHR48148:SF2">
    <property type="entry name" value="PA14 DOMAIN-CONTAINING PROTEIN"/>
    <property type="match status" value="1"/>
</dbReference>
<evidence type="ECO:0000256" key="2">
    <source>
        <dbReference type="SAM" id="Phobius"/>
    </source>
</evidence>
<organism evidence="4">
    <name type="scientific">Schaalia odontolytica</name>
    <dbReference type="NCBI Taxonomy" id="1660"/>
    <lineage>
        <taxon>Bacteria</taxon>
        <taxon>Bacillati</taxon>
        <taxon>Actinomycetota</taxon>
        <taxon>Actinomycetes</taxon>
        <taxon>Actinomycetales</taxon>
        <taxon>Actinomycetaceae</taxon>
        <taxon>Schaalia</taxon>
    </lineage>
</organism>
<dbReference type="EMBL" id="CACRSM010000002">
    <property type="protein sequence ID" value="VYS89552.1"/>
    <property type="molecule type" value="Genomic_DNA"/>
</dbReference>
<dbReference type="NCBIfam" id="NF038134">
    <property type="entry name" value="choice_anch_M"/>
    <property type="match status" value="2"/>
</dbReference>
<feature type="signal peptide" evidence="3">
    <location>
        <begin position="1"/>
        <end position="29"/>
    </location>
</feature>
<feature type="compositionally biased region" description="Pro residues" evidence="1">
    <location>
        <begin position="506"/>
        <end position="529"/>
    </location>
</feature>
<proteinExistence type="predicted"/>